<protein>
    <submittedName>
        <fullName evidence="1">Uncharacterized protein</fullName>
    </submittedName>
</protein>
<evidence type="ECO:0000313" key="1">
    <source>
        <dbReference type="EMBL" id="KKL82154.1"/>
    </source>
</evidence>
<sequence length="141" mass="15925">MALIRALEVISKKWQQVTPQRSGIYKDNVESPLRDWEKETLAASDRRDQGLRDAIADGRIDRGIKAVGLEGWRKPTVTKGPARWSEGVALAEPEFRAGFAPYHDVIQRTDPGPRFAKGDPRNWERSKRIGLALHERKVKGA</sequence>
<reference evidence="1" key="1">
    <citation type="journal article" date="2015" name="Nature">
        <title>Complex archaea that bridge the gap between prokaryotes and eukaryotes.</title>
        <authorList>
            <person name="Spang A."/>
            <person name="Saw J.H."/>
            <person name="Jorgensen S.L."/>
            <person name="Zaremba-Niedzwiedzka K."/>
            <person name="Martijn J."/>
            <person name="Lind A.E."/>
            <person name="van Eijk R."/>
            <person name="Schleper C."/>
            <person name="Guy L."/>
            <person name="Ettema T.J."/>
        </authorList>
    </citation>
    <scope>NUCLEOTIDE SEQUENCE</scope>
</reference>
<dbReference type="EMBL" id="LAZR01022353">
    <property type="protein sequence ID" value="KKL82154.1"/>
    <property type="molecule type" value="Genomic_DNA"/>
</dbReference>
<gene>
    <name evidence="1" type="ORF">LCGC14_1987590</name>
</gene>
<comment type="caution">
    <text evidence="1">The sequence shown here is derived from an EMBL/GenBank/DDBJ whole genome shotgun (WGS) entry which is preliminary data.</text>
</comment>
<organism evidence="1">
    <name type="scientific">marine sediment metagenome</name>
    <dbReference type="NCBI Taxonomy" id="412755"/>
    <lineage>
        <taxon>unclassified sequences</taxon>
        <taxon>metagenomes</taxon>
        <taxon>ecological metagenomes</taxon>
    </lineage>
</organism>
<name>A0A0F9F6X4_9ZZZZ</name>
<proteinExistence type="predicted"/>
<accession>A0A0F9F6X4</accession>
<dbReference type="AlphaFoldDB" id="A0A0F9F6X4"/>